<dbReference type="GO" id="GO:0003677">
    <property type="term" value="F:DNA binding"/>
    <property type="evidence" value="ECO:0007669"/>
    <property type="project" value="InterPro"/>
</dbReference>
<accession>A0A6S6WMI6</accession>
<keyword evidence="4" id="KW-1185">Reference proteome</keyword>
<dbReference type="PANTHER" id="PTHR30437">
    <property type="entry name" value="TRANSCRIPTION ELONGATION FACTOR GREA"/>
    <property type="match status" value="1"/>
</dbReference>
<feature type="domain" description="Transcription elongation factor GreA/GreB C-terminal" evidence="1">
    <location>
        <begin position="49"/>
        <end position="123"/>
    </location>
</feature>
<dbReference type="Pfam" id="PF14760">
    <property type="entry name" value="Rnk_N"/>
    <property type="match status" value="1"/>
</dbReference>
<organism evidence="3 4">
    <name type="scientific">Pseudidiomarina piscicola</name>
    <dbReference type="NCBI Taxonomy" id="2614830"/>
    <lineage>
        <taxon>Bacteria</taxon>
        <taxon>Pseudomonadati</taxon>
        <taxon>Pseudomonadota</taxon>
        <taxon>Gammaproteobacteria</taxon>
        <taxon>Alteromonadales</taxon>
        <taxon>Idiomarinaceae</taxon>
        <taxon>Pseudidiomarina</taxon>
    </lineage>
</organism>
<evidence type="ECO:0000313" key="4">
    <source>
        <dbReference type="Proteomes" id="UP000481517"/>
    </source>
</evidence>
<gene>
    <name evidence="3" type="primary">rnk</name>
    <name evidence="3" type="ORF">PSI9734_00701</name>
</gene>
<dbReference type="GO" id="GO:0016301">
    <property type="term" value="F:kinase activity"/>
    <property type="evidence" value="ECO:0007669"/>
    <property type="project" value="UniProtKB-KW"/>
</dbReference>
<dbReference type="InterPro" id="IPR023459">
    <property type="entry name" value="Tscrpt_elong_fac_GreA/B_fam"/>
</dbReference>
<keyword evidence="3" id="KW-0808">Transferase</keyword>
<sequence length="124" mass="13622">MNKPEIIISNVDLDAIEKGLSSVELTPDFVVDLESELGRAKVVKTGDLPNDVVCLNRQVTFRVRDTNKVYTRTLTVPEHSNTYVDSLSVFAPLGAALIGLKVGQIIDWQTNRGVQTVEVLAVEL</sequence>
<dbReference type="PANTHER" id="PTHR30437:SF5">
    <property type="entry name" value="REGULATOR OF NUCLEOSIDE DIPHOSPHATE KINASE"/>
    <property type="match status" value="1"/>
</dbReference>
<dbReference type="RefSeq" id="WP_173919706.1">
    <property type="nucleotide sequence ID" value="NZ_CADCXY010000001.1"/>
</dbReference>
<dbReference type="EMBL" id="CADCXY010000001">
    <property type="protein sequence ID" value="CAB0150134.1"/>
    <property type="molecule type" value="Genomic_DNA"/>
</dbReference>
<evidence type="ECO:0000313" key="3">
    <source>
        <dbReference type="EMBL" id="CAB0150134.1"/>
    </source>
</evidence>
<dbReference type="Pfam" id="PF01272">
    <property type="entry name" value="GreA_GreB"/>
    <property type="match status" value="1"/>
</dbReference>
<evidence type="ECO:0000259" key="1">
    <source>
        <dbReference type="Pfam" id="PF01272"/>
    </source>
</evidence>
<name>A0A6S6WMI6_9GAMM</name>
<dbReference type="Proteomes" id="UP000481517">
    <property type="component" value="Unassembled WGS sequence"/>
</dbReference>
<dbReference type="GO" id="GO:0070063">
    <property type="term" value="F:RNA polymerase binding"/>
    <property type="evidence" value="ECO:0007669"/>
    <property type="project" value="InterPro"/>
</dbReference>
<dbReference type="SUPFAM" id="SSF54534">
    <property type="entry name" value="FKBP-like"/>
    <property type="match status" value="1"/>
</dbReference>
<dbReference type="AlphaFoldDB" id="A0A6S6WMI6"/>
<dbReference type="Gene3D" id="1.10.286.20">
    <property type="match status" value="1"/>
</dbReference>
<protein>
    <submittedName>
        <fullName evidence="3">Regulator of nucleoside diphosphate kinase</fullName>
    </submittedName>
</protein>
<proteinExistence type="predicted"/>
<dbReference type="InterPro" id="IPR001437">
    <property type="entry name" value="Tscrpt_elong_fac_GreA/B_C"/>
</dbReference>
<dbReference type="GO" id="GO:0032784">
    <property type="term" value="P:regulation of DNA-templated transcription elongation"/>
    <property type="evidence" value="ECO:0007669"/>
    <property type="project" value="InterPro"/>
</dbReference>
<dbReference type="InterPro" id="IPR036953">
    <property type="entry name" value="GreA/GreB_C_sf"/>
</dbReference>
<evidence type="ECO:0000259" key="2">
    <source>
        <dbReference type="Pfam" id="PF14760"/>
    </source>
</evidence>
<reference evidence="3 4" key="1">
    <citation type="submission" date="2020-02" db="EMBL/GenBank/DDBJ databases">
        <authorList>
            <person name="Rodrigo-Torres L."/>
            <person name="Arahal R. D."/>
            <person name="Lucena T."/>
        </authorList>
    </citation>
    <scope>NUCLEOTIDE SEQUENCE [LARGE SCALE GENOMIC DNA]</scope>
    <source>
        <strain evidence="3 4">CECT 9734</strain>
    </source>
</reference>
<keyword evidence="3" id="KW-0418">Kinase</keyword>
<dbReference type="Gene3D" id="3.10.50.30">
    <property type="entry name" value="Transcription elongation factor, GreA/GreB, C-terminal domain"/>
    <property type="match status" value="1"/>
</dbReference>
<dbReference type="GO" id="GO:0006354">
    <property type="term" value="P:DNA-templated transcription elongation"/>
    <property type="evidence" value="ECO:0007669"/>
    <property type="project" value="TreeGrafter"/>
</dbReference>
<feature type="domain" description="Regulator of nucleoside diphosphate kinase N-terminal" evidence="2">
    <location>
        <begin position="4"/>
        <end position="43"/>
    </location>
</feature>
<dbReference type="InterPro" id="IPR029462">
    <property type="entry name" value="Rnk_N"/>
</dbReference>